<proteinExistence type="predicted"/>
<comment type="caution">
    <text evidence="2">The sequence shown here is derived from an EMBL/GenBank/DDBJ whole genome shotgun (WGS) entry which is preliminary data.</text>
</comment>
<feature type="region of interest" description="Disordered" evidence="1">
    <location>
        <begin position="1"/>
        <end position="54"/>
    </location>
</feature>
<dbReference type="Gramene" id="OE9A088062T1">
    <property type="protein sequence ID" value="OE9A088062C1"/>
    <property type="gene ID" value="OE9A088062"/>
</dbReference>
<evidence type="ECO:0000313" key="2">
    <source>
        <dbReference type="EMBL" id="CAA2961664.1"/>
    </source>
</evidence>
<evidence type="ECO:0000313" key="3">
    <source>
        <dbReference type="Proteomes" id="UP000594638"/>
    </source>
</evidence>
<dbReference type="Proteomes" id="UP000594638">
    <property type="component" value="Unassembled WGS sequence"/>
</dbReference>
<gene>
    <name evidence="2" type="ORF">OLEA9_A088062</name>
</gene>
<organism evidence="2 3">
    <name type="scientific">Olea europaea subsp. europaea</name>
    <dbReference type="NCBI Taxonomy" id="158383"/>
    <lineage>
        <taxon>Eukaryota</taxon>
        <taxon>Viridiplantae</taxon>
        <taxon>Streptophyta</taxon>
        <taxon>Embryophyta</taxon>
        <taxon>Tracheophyta</taxon>
        <taxon>Spermatophyta</taxon>
        <taxon>Magnoliopsida</taxon>
        <taxon>eudicotyledons</taxon>
        <taxon>Gunneridae</taxon>
        <taxon>Pentapetalae</taxon>
        <taxon>asterids</taxon>
        <taxon>lamiids</taxon>
        <taxon>Lamiales</taxon>
        <taxon>Oleaceae</taxon>
        <taxon>Oleeae</taxon>
        <taxon>Olea</taxon>
    </lineage>
</organism>
<protein>
    <submittedName>
        <fullName evidence="2">Uncharacterized protein</fullName>
    </submittedName>
</protein>
<name>A0A8S0QA85_OLEEU</name>
<reference evidence="2 3" key="1">
    <citation type="submission" date="2019-12" db="EMBL/GenBank/DDBJ databases">
        <authorList>
            <person name="Alioto T."/>
            <person name="Alioto T."/>
            <person name="Gomez Garrido J."/>
        </authorList>
    </citation>
    <scope>NUCLEOTIDE SEQUENCE [LARGE SCALE GENOMIC DNA]</scope>
</reference>
<keyword evidence="3" id="KW-1185">Reference proteome</keyword>
<feature type="compositionally biased region" description="Polar residues" evidence="1">
    <location>
        <begin position="8"/>
        <end position="27"/>
    </location>
</feature>
<dbReference type="EMBL" id="CACTIH010000585">
    <property type="protein sequence ID" value="CAA2961664.1"/>
    <property type="molecule type" value="Genomic_DNA"/>
</dbReference>
<accession>A0A8S0QA85</accession>
<evidence type="ECO:0000256" key="1">
    <source>
        <dbReference type="SAM" id="MobiDB-lite"/>
    </source>
</evidence>
<dbReference type="AlphaFoldDB" id="A0A8S0QA85"/>
<sequence length="54" mass="5835">MNVKSRKISPQENCQQMKNNGRNSASKLVSPLKGRKSVQSMGGLSDFNANAILA</sequence>